<dbReference type="InterPro" id="IPR052939">
    <property type="entry name" value="23S_rRNA_MeTrnsfrase_RlmA"/>
</dbReference>
<dbReference type="Pfam" id="PF13489">
    <property type="entry name" value="Methyltransf_23"/>
    <property type="match status" value="1"/>
</dbReference>
<name>A0A3L9L6S6_9MICC</name>
<dbReference type="SUPFAM" id="SSF53335">
    <property type="entry name" value="S-adenosyl-L-methionine-dependent methyltransferases"/>
    <property type="match status" value="1"/>
</dbReference>
<keyword evidence="2" id="KW-0830">Ubiquinone</keyword>
<dbReference type="InterPro" id="IPR029063">
    <property type="entry name" value="SAM-dependent_MTases_sf"/>
</dbReference>
<protein>
    <submittedName>
        <fullName evidence="2">Ubiquinone biosynthesis protein</fullName>
    </submittedName>
</protein>
<gene>
    <name evidence="2" type="ORF">EAE32_02015</name>
</gene>
<comment type="caution">
    <text evidence="2">The sequence shown here is derived from an EMBL/GenBank/DDBJ whole genome shotgun (WGS) entry which is preliminary data.</text>
</comment>
<evidence type="ECO:0000313" key="2">
    <source>
        <dbReference type="EMBL" id="RLY94038.1"/>
    </source>
</evidence>
<dbReference type="AlphaFoldDB" id="A0A3L9L6S6"/>
<dbReference type="RefSeq" id="WP_121864023.1">
    <property type="nucleotide sequence ID" value="NZ_RDEX01000001.1"/>
</dbReference>
<accession>A0A3L9L6S6</accession>
<evidence type="ECO:0000313" key="3">
    <source>
        <dbReference type="Proteomes" id="UP000277871"/>
    </source>
</evidence>
<proteinExistence type="predicted"/>
<dbReference type="PANTHER" id="PTHR43460">
    <property type="entry name" value="METHYLTRANSFERASE"/>
    <property type="match status" value="1"/>
</dbReference>
<evidence type="ECO:0000256" key="1">
    <source>
        <dbReference type="SAM" id="MobiDB-lite"/>
    </source>
</evidence>
<dbReference type="Proteomes" id="UP000277871">
    <property type="component" value="Unassembled WGS sequence"/>
</dbReference>
<keyword evidence="3" id="KW-1185">Reference proteome</keyword>
<dbReference type="Gene3D" id="3.40.50.150">
    <property type="entry name" value="Vaccinia Virus protein VP39"/>
    <property type="match status" value="1"/>
</dbReference>
<feature type="region of interest" description="Disordered" evidence="1">
    <location>
        <begin position="1"/>
        <end position="21"/>
    </location>
</feature>
<dbReference type="EMBL" id="RDEX01000001">
    <property type="protein sequence ID" value="RLY94038.1"/>
    <property type="molecule type" value="Genomic_DNA"/>
</dbReference>
<organism evidence="2 3">
    <name type="scientific">Kocuria tytonicola</name>
    <dbReference type="NCBI Taxonomy" id="2055946"/>
    <lineage>
        <taxon>Bacteria</taxon>
        <taxon>Bacillati</taxon>
        <taxon>Actinomycetota</taxon>
        <taxon>Actinomycetes</taxon>
        <taxon>Micrococcales</taxon>
        <taxon>Micrococcaceae</taxon>
        <taxon>Kocuria</taxon>
    </lineage>
</organism>
<dbReference type="PANTHER" id="PTHR43460:SF1">
    <property type="entry name" value="METHYLTRANSFERASE TYPE 11 DOMAIN-CONTAINING PROTEIN"/>
    <property type="match status" value="1"/>
</dbReference>
<reference evidence="2 3" key="1">
    <citation type="submission" date="2018-10" db="EMBL/GenBank/DDBJ databases">
        <title>Kocuria tytonicola, new bacteria from the preen glands of American barn owls (Tyto furcata).</title>
        <authorList>
            <person name="Braun M.S."/>
            <person name="Wang E."/>
            <person name="Zimmermann S."/>
            <person name="Boutin S."/>
            <person name="Wagner H."/>
            <person name="Wink M."/>
        </authorList>
    </citation>
    <scope>NUCLEOTIDE SEQUENCE [LARGE SCALE GENOMIC DNA]</scope>
    <source>
        <strain evidence="2 3">473</strain>
    </source>
</reference>
<sequence length="258" mass="29047">MRKTEEQLVASWRAEERPQPEGWDFSDLADRMTESQVPWNLTAIYRASLADATSVLDMGTGGGEFLRSFGDALPPDTTATEGWSPNLAAAREALGPLAIEVLEYTAPDEDVDSVDMPFSSNRFDLVLNRHESFSPRELARVLAERGQFITQQVGGDEAHELEAWLGHHRELPHVNLATMRRELETAGFQVVEGAEHEGAYEFRDVAALVAYLQLVPWETPDDFTVDRYADQLLALHRETAGGPVRLTRKRFWLRAVRQ</sequence>